<dbReference type="RefSeq" id="XP_062642233.1">
    <property type="nucleotide sequence ID" value="XM_062794139.1"/>
</dbReference>
<name>A0AAN6YY46_9PEZI</name>
<proteinExistence type="predicted"/>
<feature type="non-terminal residue" evidence="2">
    <location>
        <position position="1"/>
    </location>
</feature>
<dbReference type="InterPro" id="IPR056186">
    <property type="entry name" value="PDZ_CPAF-rel"/>
</dbReference>
<sequence length="541" mass="59427">DDVKHAQNGYTPSPVLTIDGVPALEFLQKASVNIVLSHDPDARFNGMFRSLATDTNLAYASPEPFALILGDTTKVTCQNGTRFEFSNAARLRANFTKIASGADLYDVYGRGDSTDERPLNARFYQLAERNYIAAFVGYPKPFKSTRHVAGFLPESSEFSDIAVLALNSFNEAPNLDHVDRSMSVQQRDFYQVVVDSISAAKAANRTKLVLDFQGNGGGLTSNIMALYFALFPGDTLPVLWQARAHPQFAWLGKQAWDPTSSIGQWPVYNMMRPDGKPWSSFEELYGPFPDAPAGQKRWGQHTHPAIENTTSVLRSLTDQWPLPDGWQYQQPWTTAPFRPEDIIIVTDGQCGSACAIVVSILAYAHGVRTVALGGRPLRAPMQAVGQTKGGPSMYFMSMPDFDRSQVPEGLRLPPDRFTYRPPLRLGGSQATELDDLWAMTVTFNVNDLLPYKGNASELGQGEVPLQFRYEAANCRLFYTWDMARNMTDVWKAVAGVTWGGKKCAPGSTTNADGTIGGVPGYTKMVEDQYRLGKGAGALGGK</sequence>
<organism evidence="2 3">
    <name type="scientific">Parathielavia appendiculata</name>
    <dbReference type="NCBI Taxonomy" id="2587402"/>
    <lineage>
        <taxon>Eukaryota</taxon>
        <taxon>Fungi</taxon>
        <taxon>Dikarya</taxon>
        <taxon>Ascomycota</taxon>
        <taxon>Pezizomycotina</taxon>
        <taxon>Sordariomycetes</taxon>
        <taxon>Sordariomycetidae</taxon>
        <taxon>Sordariales</taxon>
        <taxon>Chaetomiaceae</taxon>
        <taxon>Parathielavia</taxon>
    </lineage>
</organism>
<comment type="caution">
    <text evidence="2">The sequence shown here is derived from an EMBL/GenBank/DDBJ whole genome shotgun (WGS) entry which is preliminary data.</text>
</comment>
<dbReference type="PANTHER" id="PTHR37049:SF4">
    <property type="entry name" value="RHODANESE DOMAIN-CONTAINING PROTEIN"/>
    <property type="match status" value="1"/>
</dbReference>
<feature type="domain" description="CPAF-like PDZ" evidence="1">
    <location>
        <begin position="2"/>
        <end position="96"/>
    </location>
</feature>
<dbReference type="AlphaFoldDB" id="A0AAN6YY46"/>
<dbReference type="EMBL" id="MU853268">
    <property type="protein sequence ID" value="KAK4118460.1"/>
    <property type="molecule type" value="Genomic_DNA"/>
</dbReference>
<keyword evidence="3" id="KW-1185">Reference proteome</keyword>
<reference evidence="2" key="2">
    <citation type="submission" date="2023-05" db="EMBL/GenBank/DDBJ databases">
        <authorList>
            <consortium name="Lawrence Berkeley National Laboratory"/>
            <person name="Steindorff A."/>
            <person name="Hensen N."/>
            <person name="Bonometti L."/>
            <person name="Westerberg I."/>
            <person name="Brannstrom I.O."/>
            <person name="Guillou S."/>
            <person name="Cros-Aarteil S."/>
            <person name="Calhoun S."/>
            <person name="Haridas S."/>
            <person name="Kuo A."/>
            <person name="Mondo S."/>
            <person name="Pangilinan J."/>
            <person name="Riley R."/>
            <person name="Labutti K."/>
            <person name="Andreopoulos B."/>
            <person name="Lipzen A."/>
            <person name="Chen C."/>
            <person name="Yanf M."/>
            <person name="Daum C."/>
            <person name="Ng V."/>
            <person name="Clum A."/>
            <person name="Ohm R."/>
            <person name="Martin F."/>
            <person name="Silar P."/>
            <person name="Natvig D."/>
            <person name="Lalanne C."/>
            <person name="Gautier V."/>
            <person name="Ament-Velasquez S.L."/>
            <person name="Kruys A."/>
            <person name="Hutchinson M.I."/>
            <person name="Powell A.J."/>
            <person name="Barry K."/>
            <person name="Miller A.N."/>
            <person name="Grigoriev I.V."/>
            <person name="Debuchy R."/>
            <person name="Gladieux P."/>
            <person name="Thoren M.H."/>
            <person name="Johannesson H."/>
        </authorList>
    </citation>
    <scope>NUCLEOTIDE SEQUENCE</scope>
    <source>
        <strain evidence="2">CBS 731.68</strain>
    </source>
</reference>
<reference evidence="2" key="1">
    <citation type="journal article" date="2023" name="Mol. Phylogenet. Evol.">
        <title>Genome-scale phylogeny and comparative genomics of the fungal order Sordariales.</title>
        <authorList>
            <person name="Hensen N."/>
            <person name="Bonometti L."/>
            <person name="Westerberg I."/>
            <person name="Brannstrom I.O."/>
            <person name="Guillou S."/>
            <person name="Cros-Aarteil S."/>
            <person name="Calhoun S."/>
            <person name="Haridas S."/>
            <person name="Kuo A."/>
            <person name="Mondo S."/>
            <person name="Pangilinan J."/>
            <person name="Riley R."/>
            <person name="LaButti K."/>
            <person name="Andreopoulos B."/>
            <person name="Lipzen A."/>
            <person name="Chen C."/>
            <person name="Yan M."/>
            <person name="Daum C."/>
            <person name="Ng V."/>
            <person name="Clum A."/>
            <person name="Steindorff A."/>
            <person name="Ohm R.A."/>
            <person name="Martin F."/>
            <person name="Silar P."/>
            <person name="Natvig D.O."/>
            <person name="Lalanne C."/>
            <person name="Gautier V."/>
            <person name="Ament-Velasquez S.L."/>
            <person name="Kruys A."/>
            <person name="Hutchinson M.I."/>
            <person name="Powell A.J."/>
            <person name="Barry K."/>
            <person name="Miller A.N."/>
            <person name="Grigoriev I.V."/>
            <person name="Debuchy R."/>
            <person name="Gladieux P."/>
            <person name="Hiltunen Thoren M."/>
            <person name="Johannesson H."/>
        </authorList>
    </citation>
    <scope>NUCLEOTIDE SEQUENCE</scope>
    <source>
        <strain evidence="2">CBS 731.68</strain>
    </source>
</reference>
<dbReference type="InterPro" id="IPR029045">
    <property type="entry name" value="ClpP/crotonase-like_dom_sf"/>
</dbReference>
<accession>A0AAN6YY46</accession>
<evidence type="ECO:0000313" key="2">
    <source>
        <dbReference type="EMBL" id="KAK4118460.1"/>
    </source>
</evidence>
<dbReference type="Gene3D" id="3.90.226.10">
    <property type="entry name" value="2-enoyl-CoA Hydratase, Chain A, domain 1"/>
    <property type="match status" value="1"/>
</dbReference>
<dbReference type="GeneID" id="87830908"/>
<dbReference type="Proteomes" id="UP001302602">
    <property type="component" value="Unassembled WGS sequence"/>
</dbReference>
<protein>
    <recommendedName>
        <fullName evidence="1">CPAF-like PDZ domain-containing protein</fullName>
    </recommendedName>
</protein>
<evidence type="ECO:0000259" key="1">
    <source>
        <dbReference type="Pfam" id="PF23658"/>
    </source>
</evidence>
<dbReference type="SUPFAM" id="SSF52096">
    <property type="entry name" value="ClpP/crotonase"/>
    <property type="match status" value="1"/>
</dbReference>
<evidence type="ECO:0000313" key="3">
    <source>
        <dbReference type="Proteomes" id="UP001302602"/>
    </source>
</evidence>
<dbReference type="Pfam" id="PF23658">
    <property type="entry name" value="PDZ_CPAF_rel"/>
    <property type="match status" value="1"/>
</dbReference>
<gene>
    <name evidence="2" type="ORF">N657DRAFT_651303</name>
</gene>
<dbReference type="PANTHER" id="PTHR37049">
    <property type="entry name" value="PEPTIDASE S41 FAMILY PROTEIN"/>
    <property type="match status" value="1"/>
</dbReference>
<dbReference type="InterPro" id="IPR052766">
    <property type="entry name" value="S41A_metabolite_peptidase"/>
</dbReference>